<dbReference type="Gene3D" id="3.10.50.30">
    <property type="entry name" value="Transcription elongation factor, GreA/GreB, C-terminal domain"/>
    <property type="match status" value="1"/>
</dbReference>
<proteinExistence type="inferred from homology"/>
<sequence>MDENTQYLSADSLSALNKEYELLKSKTIPDIAKRIDEAKQQGDLSENAEYHQAREDMSWAQGRVLEVEQILNNAKIIKKGTTVGKVSLGCTVTVKIGGTTKSYTIVGQQEASPSKGLISNESPLGNAFIGHEIGDKVEVITPAGKQTYEIIAVE</sequence>
<comment type="caution">
    <text evidence="12">The sequence shown here is derived from an EMBL/GenBank/DDBJ whole genome shotgun (WGS) entry which is preliminary data.</text>
</comment>
<dbReference type="InterPro" id="IPR036953">
    <property type="entry name" value="GreA/GreB_C_sf"/>
</dbReference>
<dbReference type="SUPFAM" id="SSF54534">
    <property type="entry name" value="FKBP-like"/>
    <property type="match status" value="1"/>
</dbReference>
<dbReference type="HAMAP" id="MF_00105">
    <property type="entry name" value="GreA_GreB"/>
    <property type="match status" value="1"/>
</dbReference>
<dbReference type="NCBIfam" id="NF001263">
    <property type="entry name" value="PRK00226.1-4"/>
    <property type="match status" value="1"/>
</dbReference>
<evidence type="ECO:0000256" key="7">
    <source>
        <dbReference type="ARBA" id="ARBA00030776"/>
    </source>
</evidence>
<evidence type="ECO:0000256" key="5">
    <source>
        <dbReference type="ARBA" id="ARBA00023163"/>
    </source>
</evidence>
<dbReference type="Proteomes" id="UP000177803">
    <property type="component" value="Unassembled WGS sequence"/>
</dbReference>
<reference evidence="12 13" key="1">
    <citation type="journal article" date="2016" name="Nat. Commun.">
        <title>Thousands of microbial genomes shed light on interconnected biogeochemical processes in an aquifer system.</title>
        <authorList>
            <person name="Anantharaman K."/>
            <person name="Brown C.T."/>
            <person name="Hug L.A."/>
            <person name="Sharon I."/>
            <person name="Castelle C.J."/>
            <person name="Probst A.J."/>
            <person name="Thomas B.C."/>
            <person name="Singh A."/>
            <person name="Wilkins M.J."/>
            <person name="Karaoz U."/>
            <person name="Brodie E.L."/>
            <person name="Williams K.H."/>
            <person name="Hubbard S.S."/>
            <person name="Banfield J.F."/>
        </authorList>
    </citation>
    <scope>NUCLEOTIDE SEQUENCE [LARGE SCALE GENOMIC DNA]</scope>
</reference>
<accession>A0A1F6NIX7</accession>
<keyword evidence="3 8" id="KW-0805">Transcription regulation</keyword>
<dbReference type="PANTHER" id="PTHR30437:SF4">
    <property type="entry name" value="TRANSCRIPTION ELONGATION FACTOR GREA"/>
    <property type="match status" value="1"/>
</dbReference>
<dbReference type="InterPro" id="IPR001437">
    <property type="entry name" value="Tscrpt_elong_fac_GreA/B_C"/>
</dbReference>
<feature type="domain" description="Transcription elongation factor GreA/GreB C-terminal" evidence="10">
    <location>
        <begin position="84"/>
        <end position="154"/>
    </location>
</feature>
<dbReference type="FunFam" id="3.10.50.30:FF:000001">
    <property type="entry name" value="Transcription elongation factor GreA"/>
    <property type="match status" value="1"/>
</dbReference>
<comment type="similarity">
    <text evidence="1 8 9">Belongs to the GreA/GreB family.</text>
</comment>
<dbReference type="InterPro" id="IPR023459">
    <property type="entry name" value="Tscrpt_elong_fac_GreA/B_fam"/>
</dbReference>
<name>A0A1F6NIX7_9BACT</name>
<evidence type="ECO:0000256" key="3">
    <source>
        <dbReference type="ARBA" id="ARBA00023015"/>
    </source>
</evidence>
<dbReference type="AlphaFoldDB" id="A0A1F6NIX7"/>
<dbReference type="InterPro" id="IPR022691">
    <property type="entry name" value="Tscrpt_elong_fac_GreA/B_N"/>
</dbReference>
<dbReference type="FunFam" id="1.10.287.180:FF:000001">
    <property type="entry name" value="Transcription elongation factor GreA"/>
    <property type="match status" value="1"/>
</dbReference>
<dbReference type="SUPFAM" id="SSF46557">
    <property type="entry name" value="GreA transcript cleavage protein, N-terminal domain"/>
    <property type="match status" value="1"/>
</dbReference>
<dbReference type="EMBL" id="MFQR01000064">
    <property type="protein sequence ID" value="OGH83775.1"/>
    <property type="molecule type" value="Genomic_DNA"/>
</dbReference>
<evidence type="ECO:0000259" key="11">
    <source>
        <dbReference type="Pfam" id="PF03449"/>
    </source>
</evidence>
<dbReference type="Gene3D" id="1.10.287.180">
    <property type="entry name" value="Transcription elongation factor, GreA/GreB, N-terminal domain"/>
    <property type="match status" value="1"/>
</dbReference>
<evidence type="ECO:0000256" key="2">
    <source>
        <dbReference type="ARBA" id="ARBA00013729"/>
    </source>
</evidence>
<dbReference type="PANTHER" id="PTHR30437">
    <property type="entry name" value="TRANSCRIPTION ELONGATION FACTOR GREA"/>
    <property type="match status" value="1"/>
</dbReference>
<dbReference type="PIRSF" id="PIRSF006092">
    <property type="entry name" value="GreA_GreB"/>
    <property type="match status" value="1"/>
</dbReference>
<feature type="domain" description="Transcription elongation factor GreA/GreB N-terminal" evidence="11">
    <location>
        <begin position="7"/>
        <end position="76"/>
    </location>
</feature>
<dbReference type="InterPro" id="IPR036805">
    <property type="entry name" value="Tscrpt_elong_fac_GreA/B_N_sf"/>
</dbReference>
<evidence type="ECO:0000259" key="10">
    <source>
        <dbReference type="Pfam" id="PF01272"/>
    </source>
</evidence>
<dbReference type="GO" id="GO:0070063">
    <property type="term" value="F:RNA polymerase binding"/>
    <property type="evidence" value="ECO:0007669"/>
    <property type="project" value="InterPro"/>
</dbReference>
<dbReference type="NCBIfam" id="TIGR01462">
    <property type="entry name" value="greA"/>
    <property type="match status" value="1"/>
</dbReference>
<dbReference type="InterPro" id="IPR028624">
    <property type="entry name" value="Tscrpt_elong_fac_GreA/B"/>
</dbReference>
<dbReference type="Pfam" id="PF03449">
    <property type="entry name" value="GreA_GreB_N"/>
    <property type="match status" value="1"/>
</dbReference>
<dbReference type="InterPro" id="IPR006359">
    <property type="entry name" value="Tscrpt_elong_fac_GreA"/>
</dbReference>
<organism evidence="12 13">
    <name type="scientific">Candidatus Magasanikbacteria bacterium RIFOXYA2_FULL_44_8</name>
    <dbReference type="NCBI Taxonomy" id="1798696"/>
    <lineage>
        <taxon>Bacteria</taxon>
        <taxon>Candidatus Magasanikiibacteriota</taxon>
    </lineage>
</organism>
<evidence type="ECO:0000313" key="13">
    <source>
        <dbReference type="Proteomes" id="UP000177803"/>
    </source>
</evidence>
<evidence type="ECO:0000256" key="6">
    <source>
        <dbReference type="ARBA" id="ARBA00024916"/>
    </source>
</evidence>
<evidence type="ECO:0000256" key="4">
    <source>
        <dbReference type="ARBA" id="ARBA00023125"/>
    </source>
</evidence>
<dbReference type="GO" id="GO:0006354">
    <property type="term" value="P:DNA-templated transcription elongation"/>
    <property type="evidence" value="ECO:0007669"/>
    <property type="project" value="TreeGrafter"/>
</dbReference>
<evidence type="ECO:0000256" key="8">
    <source>
        <dbReference type="HAMAP-Rule" id="MF_00105"/>
    </source>
</evidence>
<dbReference type="Pfam" id="PF01272">
    <property type="entry name" value="GreA_GreB"/>
    <property type="match status" value="1"/>
</dbReference>
<comment type="function">
    <text evidence="6 8 9">Necessary for efficient RNA polymerase transcription elongation past template-encoded arresting sites. The arresting sites in DNA have the property of trapping a certain fraction of elongating RNA polymerases that pass through, resulting in locked ternary complexes. Cleavage of the nascent transcript by cleavage factors such as GreA or GreB allows the resumption of elongation from the new 3'terminus. GreA releases sequences of 2 to 3 nucleotides.</text>
</comment>
<evidence type="ECO:0000256" key="1">
    <source>
        <dbReference type="ARBA" id="ARBA00008213"/>
    </source>
</evidence>
<dbReference type="GO" id="GO:0003677">
    <property type="term" value="F:DNA binding"/>
    <property type="evidence" value="ECO:0007669"/>
    <property type="project" value="UniProtKB-UniRule"/>
</dbReference>
<gene>
    <name evidence="8" type="primary">greA</name>
    <name evidence="12" type="ORF">A2261_03825</name>
</gene>
<keyword evidence="5 8" id="KW-0804">Transcription</keyword>
<evidence type="ECO:0000313" key="12">
    <source>
        <dbReference type="EMBL" id="OGH83775.1"/>
    </source>
</evidence>
<protein>
    <recommendedName>
        <fullName evidence="2 8">Transcription elongation factor GreA</fullName>
    </recommendedName>
    <alternativeName>
        <fullName evidence="7 8">Transcript cleavage factor GreA</fullName>
    </alternativeName>
</protein>
<keyword evidence="4 8" id="KW-0238">DNA-binding</keyword>
<dbReference type="GO" id="GO:0032784">
    <property type="term" value="P:regulation of DNA-templated transcription elongation"/>
    <property type="evidence" value="ECO:0007669"/>
    <property type="project" value="UniProtKB-UniRule"/>
</dbReference>
<evidence type="ECO:0000256" key="9">
    <source>
        <dbReference type="RuleBase" id="RU000556"/>
    </source>
</evidence>